<organism evidence="1 2">
    <name type="scientific">Wenyingzhuangia gilva</name>
    <dbReference type="NCBI Taxonomy" id="3057677"/>
    <lineage>
        <taxon>Bacteria</taxon>
        <taxon>Pseudomonadati</taxon>
        <taxon>Bacteroidota</taxon>
        <taxon>Flavobacteriia</taxon>
        <taxon>Flavobacteriales</taxon>
        <taxon>Flavobacteriaceae</taxon>
        <taxon>Wenyingzhuangia</taxon>
    </lineage>
</organism>
<gene>
    <name evidence="1" type="ORF">QVZ41_07225</name>
</gene>
<protein>
    <recommendedName>
        <fullName evidence="3">Capsule assembly protein Wzi</fullName>
    </recommendedName>
</protein>
<evidence type="ECO:0008006" key="3">
    <source>
        <dbReference type="Google" id="ProtNLM"/>
    </source>
</evidence>
<name>A0ABT8VRN3_9FLAO</name>
<evidence type="ECO:0000313" key="2">
    <source>
        <dbReference type="Proteomes" id="UP001168642"/>
    </source>
</evidence>
<dbReference type="Proteomes" id="UP001168642">
    <property type="component" value="Unassembled WGS sequence"/>
</dbReference>
<keyword evidence="2" id="KW-1185">Reference proteome</keyword>
<comment type="caution">
    <text evidence="1">The sequence shown here is derived from an EMBL/GenBank/DDBJ whole genome shotgun (WGS) entry which is preliminary data.</text>
</comment>
<accession>A0ABT8VRN3</accession>
<dbReference type="EMBL" id="JAUMIT010000003">
    <property type="protein sequence ID" value="MDO3694635.1"/>
    <property type="molecule type" value="Genomic_DNA"/>
</dbReference>
<reference evidence="1" key="1">
    <citation type="submission" date="2023-07" db="EMBL/GenBank/DDBJ databases">
        <title>Wenyingzhuangia sp. chi5 genome sequencing and assembly.</title>
        <authorList>
            <person name="Park S."/>
        </authorList>
    </citation>
    <scope>NUCLEOTIDE SEQUENCE</scope>
    <source>
        <strain evidence="1">Chi5</strain>
    </source>
</reference>
<evidence type="ECO:0000313" key="1">
    <source>
        <dbReference type="EMBL" id="MDO3694635.1"/>
    </source>
</evidence>
<dbReference type="RefSeq" id="WP_302883892.1">
    <property type="nucleotide sequence ID" value="NZ_JAUMIT010000003.1"/>
</dbReference>
<sequence length="528" mass="58501">MKIRLFFWGFILCFFRGIAQENNSLTTLEQYALNKKVRLNYIPVSMPQNANERIMDLGGLHYLIPISKNLYGGINTHAALWGDQGGLFTLGVELGINQHLFSKVFLDANLDFGGGGGYRLLINKGAYINPNIGLSYQFPKFNIGLQYSHFNFYTGRIKSNAVSLYVEIPTDIHVSNYQKSHQTYNINNKSAWNKPFTKGGFMMKFDQFFPFGGTKKDAERNSELLTNTLYLIGFEYQKYISENSFVFIHTDAIYKGLEAGFMDIFGGFGYEPIQTKYVDVFTKLALGASGGRIQAEGGATIYPTAGLDFKLSNHFTLSTHAGYVRALDGDFEAYALGAGLRYISKTGGSYSKFNPNEKVSKVKTQGIRVSVQHQTYFKLQRFERENRGPIDLHLLALQLNYDMTPYLYLAGQTAFAYEATYLKDDSRNKIGAGGYADGMVGLGVYSPIFAKEKLQLFAEAFVGAGGGAGIDTGEGIISKIKLGAYVRINDYLSLLASGGKVISPITNLNSNNINLGLSIDFSTLTAIF</sequence>
<proteinExistence type="predicted"/>